<keyword evidence="5" id="KW-0274">FAD</keyword>
<comment type="cofactor">
    <cofactor evidence="1">
        <name>FAD</name>
        <dbReference type="ChEBI" id="CHEBI:57692"/>
    </cofactor>
</comment>
<evidence type="ECO:0000313" key="11">
    <source>
        <dbReference type="Proteomes" id="UP000769528"/>
    </source>
</evidence>
<dbReference type="Pfam" id="PF02219">
    <property type="entry name" value="MTHFR"/>
    <property type="match status" value="1"/>
</dbReference>
<dbReference type="GO" id="GO:0005829">
    <property type="term" value="C:cytosol"/>
    <property type="evidence" value="ECO:0007669"/>
    <property type="project" value="TreeGrafter"/>
</dbReference>
<evidence type="ECO:0000256" key="4">
    <source>
        <dbReference type="ARBA" id="ARBA00022630"/>
    </source>
</evidence>
<organism evidence="10 11">
    <name type="scientific">Wickerhamomyces mucosus</name>
    <dbReference type="NCBI Taxonomy" id="1378264"/>
    <lineage>
        <taxon>Eukaryota</taxon>
        <taxon>Fungi</taxon>
        <taxon>Dikarya</taxon>
        <taxon>Ascomycota</taxon>
        <taxon>Saccharomycotina</taxon>
        <taxon>Saccharomycetes</taxon>
        <taxon>Phaffomycetales</taxon>
        <taxon>Wickerhamomycetaceae</taxon>
        <taxon>Wickerhamomyces</taxon>
    </lineage>
</organism>
<dbReference type="PANTHER" id="PTHR45754">
    <property type="entry name" value="METHYLENETETRAHYDROFOLATE REDUCTASE"/>
    <property type="match status" value="1"/>
</dbReference>
<dbReference type="PANTHER" id="PTHR45754:SF1">
    <property type="entry name" value="METHYLENETETRAHYDROFOLATE REDUCTASE 1"/>
    <property type="match status" value="1"/>
</dbReference>
<dbReference type="Gene3D" id="3.20.20.220">
    <property type="match status" value="1"/>
</dbReference>
<dbReference type="InterPro" id="IPR004621">
    <property type="entry name" value="Fadh2_euk"/>
</dbReference>
<evidence type="ECO:0000256" key="1">
    <source>
        <dbReference type="ARBA" id="ARBA00001974"/>
    </source>
</evidence>
<dbReference type="Pfam" id="PF21895">
    <property type="entry name" value="MTHFR_C"/>
    <property type="match status" value="1"/>
</dbReference>
<comment type="pathway">
    <text evidence="2 8">One-carbon metabolism; tetrahydrofolate interconversion.</text>
</comment>
<gene>
    <name evidence="10" type="ORF">WICMUC_003991</name>
</gene>
<evidence type="ECO:0000256" key="7">
    <source>
        <dbReference type="ARBA" id="ARBA00023002"/>
    </source>
</evidence>
<keyword evidence="6" id="KW-0521">NADP</keyword>
<dbReference type="AlphaFoldDB" id="A0A9P8TBQ7"/>
<dbReference type="EMBL" id="JAEUBF010001103">
    <property type="protein sequence ID" value="KAH3672904.1"/>
    <property type="molecule type" value="Genomic_DNA"/>
</dbReference>
<evidence type="ECO:0000256" key="5">
    <source>
        <dbReference type="ARBA" id="ARBA00022827"/>
    </source>
</evidence>
<dbReference type="OrthoDB" id="16284at2759"/>
<evidence type="ECO:0000256" key="2">
    <source>
        <dbReference type="ARBA" id="ARBA00004777"/>
    </source>
</evidence>
<evidence type="ECO:0000256" key="3">
    <source>
        <dbReference type="ARBA" id="ARBA00006743"/>
    </source>
</evidence>
<comment type="similarity">
    <text evidence="3">Belongs to the methylenetetrahydrofolate reductase family.</text>
</comment>
<dbReference type="GO" id="GO:0071949">
    <property type="term" value="F:FAD binding"/>
    <property type="evidence" value="ECO:0007669"/>
    <property type="project" value="TreeGrafter"/>
</dbReference>
<reference evidence="10" key="1">
    <citation type="journal article" date="2021" name="Open Biol.">
        <title>Shared evolutionary footprints suggest mitochondrial oxidative damage underlies multiple complex I losses in fungi.</title>
        <authorList>
            <person name="Schikora-Tamarit M.A."/>
            <person name="Marcet-Houben M."/>
            <person name="Nosek J."/>
            <person name="Gabaldon T."/>
        </authorList>
    </citation>
    <scope>NUCLEOTIDE SEQUENCE</scope>
    <source>
        <strain evidence="10">CBS6341</strain>
    </source>
</reference>
<dbReference type="GO" id="GO:0035999">
    <property type="term" value="P:tetrahydrofolate interconversion"/>
    <property type="evidence" value="ECO:0007669"/>
    <property type="project" value="TreeGrafter"/>
</dbReference>
<dbReference type="CDD" id="cd00537">
    <property type="entry name" value="MTHFR"/>
    <property type="match status" value="1"/>
</dbReference>
<keyword evidence="11" id="KW-1185">Reference proteome</keyword>
<keyword evidence="7" id="KW-0560">Oxidoreductase</keyword>
<keyword evidence="4" id="KW-0285">Flavoprotein</keyword>
<dbReference type="NCBIfam" id="TIGR00677">
    <property type="entry name" value="fadh2_euk"/>
    <property type="match status" value="1"/>
</dbReference>
<evidence type="ECO:0000256" key="8">
    <source>
        <dbReference type="RuleBase" id="RU004254"/>
    </source>
</evidence>
<dbReference type="GO" id="GO:0004489">
    <property type="term" value="F:methylenetetrahydrofolate reductase [NAD(P)H] activity"/>
    <property type="evidence" value="ECO:0007669"/>
    <property type="project" value="InterPro"/>
</dbReference>
<evidence type="ECO:0000313" key="10">
    <source>
        <dbReference type="EMBL" id="KAH3672904.1"/>
    </source>
</evidence>
<feature type="domain" description="MTHFR SAM-binding regulatory" evidence="9">
    <location>
        <begin position="392"/>
        <end position="640"/>
    </location>
</feature>
<dbReference type="SUPFAM" id="SSF51730">
    <property type="entry name" value="FAD-linked oxidoreductase"/>
    <property type="match status" value="1"/>
</dbReference>
<dbReference type="InterPro" id="IPR003171">
    <property type="entry name" value="Mehydrof_redctse-like"/>
</dbReference>
<name>A0A9P8TBQ7_9ASCO</name>
<dbReference type="FunFam" id="3.20.20.220:FF:000002">
    <property type="entry name" value="Methylenetetrahydrofolate reductase"/>
    <property type="match status" value="1"/>
</dbReference>
<proteinExistence type="inferred from homology"/>
<protein>
    <recommendedName>
        <fullName evidence="9">MTHFR SAM-binding regulatory domain-containing protein</fullName>
    </recommendedName>
</protein>
<dbReference type="InterPro" id="IPR053806">
    <property type="entry name" value="MTHFR_C"/>
</dbReference>
<sequence length="643" mass="72750">MATIKEKIKQLKDGQVFLSLEFFPPKTESGIRNLLARMERMSALNPLFVTITWGAGGSTNEKTLSLVQTCQKELDFTTCMHLTCTNTEKSIIDEALAKAKEYGIRNILALRGDPPRGEEYFVSNAGDFQHAVDLVKYIREQYGDYFSIGVAAYPEGHCEGADSSEQSVEKDLPYLKEKVDAGADFIITQLFYDVEKFLTFESLFREKVSKDIPILPGLMPINTYQLFHRAAKLSHASIPQHILDKFPESIQNDDDKVKSIGVEIIRDIIHEIYSRTNGRVEGFHFYTLNLEKSIAQIVEKSTLLSRVIEDNAEDEDNAIAEGDEDVIMGEHETSGSQLIAKTFKSRRSSSLNNKFLVDRKSSQDFIEDGNSFRLQIPSKKEIVAISSGEGSLGRDATWDDFPNGRFGDSRSPAYGEIDGYGPSLKIATKKAYELWGYPVDIKDISKVFVNYLESTIDALPWSELGLSPETAIIQEELLQLNERGFFSLASQPATDGSRSDDKIFGWGPRGGYVYQKSFVELFVSKEDWETKLKSKVLNNSDVSYYLGDSKGLFESSLNPKSSNAVTWGVFPDREILQTTIIEEESFKAWRDEAFSIWLEWAKLYKKHTASYKLLENIHDSYYLLTVVHHEFRAESALWDLLLS</sequence>
<accession>A0A9P8TBQ7</accession>
<evidence type="ECO:0000256" key="6">
    <source>
        <dbReference type="ARBA" id="ARBA00022857"/>
    </source>
</evidence>
<comment type="caution">
    <text evidence="10">The sequence shown here is derived from an EMBL/GenBank/DDBJ whole genome shotgun (WGS) entry which is preliminary data.</text>
</comment>
<reference evidence="10" key="2">
    <citation type="submission" date="2021-01" db="EMBL/GenBank/DDBJ databases">
        <authorList>
            <person name="Schikora-Tamarit M.A."/>
        </authorList>
    </citation>
    <scope>NUCLEOTIDE SEQUENCE</scope>
    <source>
        <strain evidence="10">CBS6341</strain>
    </source>
</reference>
<dbReference type="Proteomes" id="UP000769528">
    <property type="component" value="Unassembled WGS sequence"/>
</dbReference>
<evidence type="ECO:0000259" key="9">
    <source>
        <dbReference type="Pfam" id="PF21895"/>
    </source>
</evidence>
<dbReference type="GO" id="GO:0009086">
    <property type="term" value="P:methionine biosynthetic process"/>
    <property type="evidence" value="ECO:0007669"/>
    <property type="project" value="TreeGrafter"/>
</dbReference>
<dbReference type="InterPro" id="IPR029041">
    <property type="entry name" value="FAD-linked_oxidoreductase-like"/>
</dbReference>